<evidence type="ECO:0000313" key="3">
    <source>
        <dbReference type="EMBL" id="MCK8785121.1"/>
    </source>
</evidence>
<evidence type="ECO:0000256" key="1">
    <source>
        <dbReference type="ARBA" id="ARBA00005947"/>
    </source>
</evidence>
<dbReference type="GO" id="GO:0004407">
    <property type="term" value="F:histone deacetylase activity"/>
    <property type="evidence" value="ECO:0007669"/>
    <property type="project" value="TreeGrafter"/>
</dbReference>
<dbReference type="GO" id="GO:0040029">
    <property type="term" value="P:epigenetic regulation of gene expression"/>
    <property type="evidence" value="ECO:0007669"/>
    <property type="project" value="TreeGrafter"/>
</dbReference>
<feature type="domain" description="Histone deacetylase" evidence="2">
    <location>
        <begin position="20"/>
        <end position="307"/>
    </location>
</feature>
<dbReference type="EMBL" id="JALPRX010000050">
    <property type="protein sequence ID" value="MCK8785121.1"/>
    <property type="molecule type" value="Genomic_DNA"/>
</dbReference>
<name>A0A9X1Y7V8_9PROT</name>
<reference evidence="3" key="1">
    <citation type="submission" date="2022-04" db="EMBL/GenBank/DDBJ databases">
        <title>Roseomonas acroporae sp. nov., isolated from coral Acropora digitifera.</title>
        <authorList>
            <person name="Sun H."/>
        </authorList>
    </citation>
    <scope>NUCLEOTIDE SEQUENCE</scope>
    <source>
        <strain evidence="3">NAR14</strain>
    </source>
</reference>
<dbReference type="RefSeq" id="WP_248667242.1">
    <property type="nucleotide sequence ID" value="NZ_JALPRX010000050.1"/>
</dbReference>
<dbReference type="PANTHER" id="PTHR10625">
    <property type="entry name" value="HISTONE DEACETYLASE HDAC1-RELATED"/>
    <property type="match status" value="1"/>
</dbReference>
<evidence type="ECO:0000313" key="4">
    <source>
        <dbReference type="Proteomes" id="UP001139516"/>
    </source>
</evidence>
<comment type="similarity">
    <text evidence="1">Belongs to the histone deacetylase family.</text>
</comment>
<proteinExistence type="inferred from homology"/>
<organism evidence="3 4">
    <name type="scientific">Roseomonas acroporae</name>
    <dbReference type="NCBI Taxonomy" id="2937791"/>
    <lineage>
        <taxon>Bacteria</taxon>
        <taxon>Pseudomonadati</taxon>
        <taxon>Pseudomonadota</taxon>
        <taxon>Alphaproteobacteria</taxon>
        <taxon>Acetobacterales</taxon>
        <taxon>Roseomonadaceae</taxon>
        <taxon>Roseomonas</taxon>
    </lineage>
</organism>
<dbReference type="Proteomes" id="UP001139516">
    <property type="component" value="Unassembled WGS sequence"/>
</dbReference>
<dbReference type="InterPro" id="IPR000286">
    <property type="entry name" value="HDACs"/>
</dbReference>
<accession>A0A9X1Y7V8</accession>
<gene>
    <name evidence="3" type="ORF">M0638_12080</name>
</gene>
<sequence length="310" mass="32947">MNTLLFTHQACLDHRTGVDHPECPDRLRAVLRALETEEFMHLDRREAPRATTAQLERVHPAPYVAAILAAGPAPGETLRHLDGDTVMSAGSVEAALRAAGAGVAAVDAVMAGEAPRAFCAVRPPGHHAEPAQAMGFCLFANAAVAARHARAAHGLGRVAVVDFDVHHGNGTQAIFERDPTLFYASSHQYPCYPGTGLEDETGVGNIVNATLPPGATGVEFRAAWADRLLPALEAFAPELLVVSAGFDAHARDPLAQLRVREDDFAWLTEALCRIADRHARGRLVSTLEGGYDLNALASSTAAHVRALMLS</sequence>
<dbReference type="InterPro" id="IPR023696">
    <property type="entry name" value="Ureohydrolase_dom_sf"/>
</dbReference>
<dbReference type="Pfam" id="PF00850">
    <property type="entry name" value="Hist_deacetyl"/>
    <property type="match status" value="1"/>
</dbReference>
<dbReference type="AlphaFoldDB" id="A0A9X1Y7V8"/>
<keyword evidence="4" id="KW-1185">Reference proteome</keyword>
<dbReference type="PRINTS" id="PR01270">
    <property type="entry name" value="HDASUPER"/>
</dbReference>
<dbReference type="PANTHER" id="PTHR10625:SF10">
    <property type="entry name" value="HISTONE DEACETYLASE HDAC1"/>
    <property type="match status" value="1"/>
</dbReference>
<dbReference type="SUPFAM" id="SSF52768">
    <property type="entry name" value="Arginase/deacetylase"/>
    <property type="match status" value="1"/>
</dbReference>
<dbReference type="Gene3D" id="3.40.800.20">
    <property type="entry name" value="Histone deacetylase domain"/>
    <property type="match status" value="1"/>
</dbReference>
<dbReference type="CDD" id="cd11599">
    <property type="entry name" value="HDAC_classII_2"/>
    <property type="match status" value="1"/>
</dbReference>
<evidence type="ECO:0000259" key="2">
    <source>
        <dbReference type="Pfam" id="PF00850"/>
    </source>
</evidence>
<protein>
    <submittedName>
        <fullName evidence="3">Histone deacetylase family protein</fullName>
    </submittedName>
</protein>
<comment type="caution">
    <text evidence="3">The sequence shown here is derived from an EMBL/GenBank/DDBJ whole genome shotgun (WGS) entry which is preliminary data.</text>
</comment>
<dbReference type="InterPro" id="IPR037138">
    <property type="entry name" value="His_deacetylse_dom_sf"/>
</dbReference>
<dbReference type="InterPro" id="IPR023801">
    <property type="entry name" value="His_deacetylse_dom"/>
</dbReference>